<dbReference type="SUPFAM" id="SSF50129">
    <property type="entry name" value="GroES-like"/>
    <property type="match status" value="1"/>
</dbReference>
<dbReference type="Gene3D" id="3.90.180.10">
    <property type="entry name" value="Medium-chain alcohol dehydrogenases, catalytic domain"/>
    <property type="match status" value="1"/>
</dbReference>
<dbReference type="GO" id="GO:0008270">
    <property type="term" value="F:zinc ion binding"/>
    <property type="evidence" value="ECO:0007669"/>
    <property type="project" value="InterPro"/>
</dbReference>
<dbReference type="GO" id="GO:0052587">
    <property type="term" value="F:diacetyl reductase ((R)-acetoin forming) (NAD+) activity"/>
    <property type="evidence" value="ECO:0007669"/>
    <property type="project" value="UniProtKB-EC"/>
</dbReference>
<evidence type="ECO:0000313" key="10">
    <source>
        <dbReference type="Proteomes" id="UP000011016"/>
    </source>
</evidence>
<protein>
    <submittedName>
        <fullName evidence="7">Putative butanediol dehydrogenase / diacetyl reductase</fullName>
        <ecNumber evidence="7">1.1.1.303</ecNumber>
    </submittedName>
</protein>
<dbReference type="InterPro" id="IPR002328">
    <property type="entry name" value="ADH_Zn_CS"/>
</dbReference>
<evidence type="ECO:0000256" key="4">
    <source>
        <dbReference type="ARBA" id="ARBA00023002"/>
    </source>
</evidence>
<sequence length="356" mass="36911">MKAVRFYGKEDLRVEDIDEPGDPAEGEVQVEVAWVGICGSDLHIYQEGPRGSVPTADKANPISGATLPITFGHEFSGTVTKVGSGVEGLSEGDAVAVLDPVSCGECAPCQEGRTNLCKNITGFGLSRSEGGLQQRLNIPAANAFRVGDMPLEQAAMIEPMSVATNAVRTAGAGEGDVAVVGGAGPVGLFAAAILGARGATVIVSEPSTTRRETAQSAGFADHVIDPTSDDLGELVDKVSDGKGADVAIECTGVGPVVGQLLEVLKPGGHLQIVALHNKKIEVDGDLLNKGMKSIGGTMGYTGEDYDESIRLINEAGMDVSPLISARIEPENIVEEGFDRLINDTESTVKVLVKMGE</sequence>
<keyword evidence="4 7" id="KW-0560">Oxidoreductase</keyword>
<dbReference type="InterPro" id="IPR036291">
    <property type="entry name" value="NAD(P)-bd_dom_sf"/>
</dbReference>
<gene>
    <name evidence="7" type="ORF">BN46_1283</name>
    <name evidence="8" type="ORF">HMPREF9719_01735</name>
</gene>
<dbReference type="SUPFAM" id="SSF51735">
    <property type="entry name" value="NAD(P)-binding Rossmann-fold domains"/>
    <property type="match status" value="1"/>
</dbReference>
<dbReference type="SMART" id="SM00829">
    <property type="entry name" value="PKS_ER"/>
    <property type="match status" value="1"/>
</dbReference>
<evidence type="ECO:0000313" key="7">
    <source>
        <dbReference type="EMBL" id="CCI84005.1"/>
    </source>
</evidence>
<dbReference type="EMBL" id="CAJZ01000189">
    <property type="protein sequence ID" value="CCI84005.1"/>
    <property type="molecule type" value="Genomic_DNA"/>
</dbReference>
<evidence type="ECO:0000256" key="5">
    <source>
        <dbReference type="RuleBase" id="RU361277"/>
    </source>
</evidence>
<dbReference type="Proteomes" id="UP000011016">
    <property type="component" value="Unassembled WGS sequence"/>
</dbReference>
<dbReference type="AlphaFoldDB" id="I7KK01"/>
<dbReference type="RefSeq" id="WP_004601625.1">
    <property type="nucleotide sequence ID" value="NZ_HF541868.1"/>
</dbReference>
<keyword evidence="2 5" id="KW-0479">Metal-binding</keyword>
<dbReference type="CDD" id="cd08233">
    <property type="entry name" value="butanediol_DH_like"/>
    <property type="match status" value="1"/>
</dbReference>
<proteinExistence type="inferred from homology"/>
<reference evidence="7 10" key="1">
    <citation type="journal article" date="2012" name="J. Bacteriol.">
        <title>Draft Genome Sequence of Turicella otitidis ATCC 51513, Isolated from Middle Ear Fluid from a Child with Otitis Media.</title>
        <authorList>
            <person name="Brinkrolf K."/>
            <person name="Schneider J."/>
            <person name="Knecht M."/>
            <person name="Ruckert C."/>
            <person name="Tauch A."/>
        </authorList>
    </citation>
    <scope>NUCLEOTIDE SEQUENCE [LARGE SCALE GENOMIC DNA]</scope>
    <source>
        <strain evidence="7 10">ATCC 51513</strain>
    </source>
</reference>
<organism evidence="7 10">
    <name type="scientific">Corynebacterium otitidis ATCC 51513</name>
    <dbReference type="NCBI Taxonomy" id="883169"/>
    <lineage>
        <taxon>Bacteria</taxon>
        <taxon>Bacillati</taxon>
        <taxon>Actinomycetota</taxon>
        <taxon>Actinomycetes</taxon>
        <taxon>Mycobacteriales</taxon>
        <taxon>Corynebacteriaceae</taxon>
        <taxon>Corynebacterium</taxon>
    </lineage>
</organism>
<dbReference type="InterPro" id="IPR050129">
    <property type="entry name" value="Zn_alcohol_dh"/>
</dbReference>
<keyword evidence="9" id="KW-1185">Reference proteome</keyword>
<keyword evidence="3 5" id="KW-0862">Zinc</keyword>
<accession>I7KK01</accession>
<comment type="caution">
    <text evidence="7">The sequence shown here is derived from an EMBL/GenBank/DDBJ whole genome shotgun (WGS) entry which is preliminary data.</text>
</comment>
<dbReference type="Pfam" id="PF08240">
    <property type="entry name" value="ADH_N"/>
    <property type="match status" value="1"/>
</dbReference>
<dbReference type="InterPro" id="IPR020843">
    <property type="entry name" value="ER"/>
</dbReference>
<reference evidence="8 9" key="2">
    <citation type="submission" date="2012-08" db="EMBL/GenBank/DDBJ databases">
        <title>The Genome Sequence of Turicella otitidis ATCC 51513.</title>
        <authorList>
            <consortium name="The Broad Institute Genome Sequencing Platform"/>
            <person name="Earl A."/>
            <person name="Ward D."/>
            <person name="Feldgarden M."/>
            <person name="Gevers D."/>
            <person name="Huys G."/>
            <person name="Walker B."/>
            <person name="Young S.K."/>
            <person name="Zeng Q."/>
            <person name="Gargeya S."/>
            <person name="Fitzgerald M."/>
            <person name="Haas B."/>
            <person name="Abouelleil A."/>
            <person name="Alvarado L."/>
            <person name="Arachchi H.M."/>
            <person name="Berlin A.M."/>
            <person name="Chapman S.B."/>
            <person name="Goldberg J."/>
            <person name="Griggs A."/>
            <person name="Gujja S."/>
            <person name="Hansen M."/>
            <person name="Howarth C."/>
            <person name="Imamovic A."/>
            <person name="Larimer J."/>
            <person name="McCowen C."/>
            <person name="Montmayeur A."/>
            <person name="Murphy C."/>
            <person name="Neiman D."/>
            <person name="Pearson M."/>
            <person name="Priest M."/>
            <person name="Roberts A."/>
            <person name="Saif S."/>
            <person name="Shea T."/>
            <person name="Sisk P."/>
            <person name="Sykes S."/>
            <person name="Wortman J."/>
            <person name="Nusbaum C."/>
            <person name="Birren B."/>
        </authorList>
    </citation>
    <scope>NUCLEOTIDE SEQUENCE [LARGE SCALE GENOMIC DNA]</scope>
    <source>
        <strain evidence="8 9">ATCC 51513</strain>
    </source>
</reference>
<dbReference type="Gene3D" id="3.40.50.720">
    <property type="entry name" value="NAD(P)-binding Rossmann-like Domain"/>
    <property type="match status" value="1"/>
</dbReference>
<evidence type="ECO:0000256" key="1">
    <source>
        <dbReference type="ARBA" id="ARBA00001947"/>
    </source>
</evidence>
<dbReference type="InterPro" id="IPR013149">
    <property type="entry name" value="ADH-like_C"/>
</dbReference>
<dbReference type="InterPro" id="IPR013154">
    <property type="entry name" value="ADH-like_N"/>
</dbReference>
<dbReference type="EC" id="1.1.1.303" evidence="7"/>
<dbReference type="InterPro" id="IPR011032">
    <property type="entry name" value="GroES-like_sf"/>
</dbReference>
<evidence type="ECO:0000256" key="3">
    <source>
        <dbReference type="ARBA" id="ARBA00022833"/>
    </source>
</evidence>
<dbReference type="PANTHER" id="PTHR43401">
    <property type="entry name" value="L-THREONINE 3-DEHYDROGENASE"/>
    <property type="match status" value="1"/>
</dbReference>
<dbReference type="HOGENOM" id="CLU_026673_11_0_11"/>
<evidence type="ECO:0000313" key="8">
    <source>
        <dbReference type="EMBL" id="EJZ81327.1"/>
    </source>
</evidence>
<evidence type="ECO:0000256" key="2">
    <source>
        <dbReference type="ARBA" id="ARBA00022723"/>
    </source>
</evidence>
<dbReference type="EMBL" id="AHAE01000082">
    <property type="protein sequence ID" value="EJZ81327.1"/>
    <property type="molecule type" value="Genomic_DNA"/>
</dbReference>
<dbReference type="OrthoDB" id="9797931at2"/>
<dbReference type="Proteomes" id="UP000006078">
    <property type="component" value="Unassembled WGS sequence"/>
</dbReference>
<evidence type="ECO:0000313" key="9">
    <source>
        <dbReference type="Proteomes" id="UP000006078"/>
    </source>
</evidence>
<comment type="similarity">
    <text evidence="5">Belongs to the zinc-containing alcohol dehydrogenase family.</text>
</comment>
<comment type="cofactor">
    <cofactor evidence="1 5">
        <name>Zn(2+)</name>
        <dbReference type="ChEBI" id="CHEBI:29105"/>
    </cofactor>
</comment>
<dbReference type="Pfam" id="PF00107">
    <property type="entry name" value="ADH_zinc_N"/>
    <property type="match status" value="1"/>
</dbReference>
<feature type="domain" description="Enoyl reductase (ER)" evidence="6">
    <location>
        <begin position="8"/>
        <end position="352"/>
    </location>
</feature>
<dbReference type="PROSITE" id="PS00059">
    <property type="entry name" value="ADH_ZINC"/>
    <property type="match status" value="1"/>
</dbReference>
<evidence type="ECO:0000259" key="6">
    <source>
        <dbReference type="SMART" id="SM00829"/>
    </source>
</evidence>
<dbReference type="eggNOG" id="COG1063">
    <property type="taxonomic scope" value="Bacteria"/>
</dbReference>
<dbReference type="STRING" id="29321.AAV33_08590"/>
<name>I7KK01_9CORY</name>
<dbReference type="PANTHER" id="PTHR43401:SF2">
    <property type="entry name" value="L-THREONINE 3-DEHYDROGENASE"/>
    <property type="match status" value="1"/>
</dbReference>